<organism evidence="5">
    <name type="scientific">Tanacetum cinerariifolium</name>
    <name type="common">Dalmatian daisy</name>
    <name type="synonym">Chrysanthemum cinerariifolium</name>
    <dbReference type="NCBI Taxonomy" id="118510"/>
    <lineage>
        <taxon>Eukaryota</taxon>
        <taxon>Viridiplantae</taxon>
        <taxon>Streptophyta</taxon>
        <taxon>Embryophyta</taxon>
        <taxon>Tracheophyta</taxon>
        <taxon>Spermatophyta</taxon>
        <taxon>Magnoliopsida</taxon>
        <taxon>eudicotyledons</taxon>
        <taxon>Gunneridae</taxon>
        <taxon>Pentapetalae</taxon>
        <taxon>asterids</taxon>
        <taxon>campanulids</taxon>
        <taxon>Asterales</taxon>
        <taxon>Asteraceae</taxon>
        <taxon>Asteroideae</taxon>
        <taxon>Anthemideae</taxon>
        <taxon>Anthemidinae</taxon>
        <taxon>Tanacetum</taxon>
    </lineage>
</organism>
<dbReference type="PANTHER" id="PTHR11439">
    <property type="entry name" value="GAG-POL-RELATED RETROTRANSPOSON"/>
    <property type="match status" value="1"/>
</dbReference>
<dbReference type="InterPro" id="IPR013103">
    <property type="entry name" value="RVT_2"/>
</dbReference>
<accession>A0A699GU05</accession>
<feature type="region of interest" description="Disordered" evidence="3">
    <location>
        <begin position="824"/>
        <end position="849"/>
    </location>
</feature>
<dbReference type="Pfam" id="PF00098">
    <property type="entry name" value="zf-CCHC"/>
    <property type="match status" value="1"/>
</dbReference>
<evidence type="ECO:0000259" key="4">
    <source>
        <dbReference type="PROSITE" id="PS50158"/>
    </source>
</evidence>
<dbReference type="Pfam" id="PF25597">
    <property type="entry name" value="SH3_retrovirus"/>
    <property type="match status" value="1"/>
</dbReference>
<keyword evidence="2" id="KW-0175">Coiled coil</keyword>
<dbReference type="GO" id="GO:0003676">
    <property type="term" value="F:nucleic acid binding"/>
    <property type="evidence" value="ECO:0007669"/>
    <property type="project" value="InterPro"/>
</dbReference>
<dbReference type="InterPro" id="IPR001878">
    <property type="entry name" value="Znf_CCHC"/>
</dbReference>
<feature type="coiled-coil region" evidence="2">
    <location>
        <begin position="150"/>
        <end position="177"/>
    </location>
</feature>
<dbReference type="AlphaFoldDB" id="A0A699GU05"/>
<dbReference type="Pfam" id="PF07727">
    <property type="entry name" value="RVT_2"/>
    <property type="match status" value="1"/>
</dbReference>
<feature type="region of interest" description="Disordered" evidence="3">
    <location>
        <begin position="598"/>
        <end position="617"/>
    </location>
</feature>
<dbReference type="Gene3D" id="4.10.60.10">
    <property type="entry name" value="Zinc finger, CCHC-type"/>
    <property type="match status" value="1"/>
</dbReference>
<feature type="domain" description="CCHC-type" evidence="4">
    <location>
        <begin position="278"/>
        <end position="293"/>
    </location>
</feature>
<feature type="compositionally biased region" description="Polar residues" evidence="3">
    <location>
        <begin position="598"/>
        <end position="609"/>
    </location>
</feature>
<comment type="caution">
    <text evidence="5">The sequence shown here is derived from an EMBL/GenBank/DDBJ whole genome shotgun (WGS) entry which is preliminary data.</text>
</comment>
<dbReference type="SUPFAM" id="SSF57756">
    <property type="entry name" value="Retrovirus zinc finger-like domains"/>
    <property type="match status" value="1"/>
</dbReference>
<dbReference type="CDD" id="cd09272">
    <property type="entry name" value="RNase_HI_RT_Ty1"/>
    <property type="match status" value="1"/>
</dbReference>
<evidence type="ECO:0000256" key="1">
    <source>
        <dbReference type="PROSITE-ProRule" id="PRU00047"/>
    </source>
</evidence>
<name>A0A699GU05_TANCI</name>
<dbReference type="InterPro" id="IPR036875">
    <property type="entry name" value="Znf_CCHC_sf"/>
</dbReference>
<proteinExistence type="predicted"/>
<dbReference type="InterPro" id="IPR057670">
    <property type="entry name" value="SH3_retrovirus"/>
</dbReference>
<dbReference type="SUPFAM" id="SSF56672">
    <property type="entry name" value="DNA/RNA polymerases"/>
    <property type="match status" value="1"/>
</dbReference>
<gene>
    <name evidence="5" type="ORF">Tci_176302</name>
</gene>
<feature type="compositionally biased region" description="Polar residues" evidence="3">
    <location>
        <begin position="824"/>
        <end position="846"/>
    </location>
</feature>
<dbReference type="Pfam" id="PF14223">
    <property type="entry name" value="Retrotran_gag_2"/>
    <property type="match status" value="1"/>
</dbReference>
<evidence type="ECO:0000256" key="3">
    <source>
        <dbReference type="SAM" id="MobiDB-lite"/>
    </source>
</evidence>
<evidence type="ECO:0000256" key="2">
    <source>
        <dbReference type="SAM" id="Coils"/>
    </source>
</evidence>
<keyword evidence="1" id="KW-0862">Zinc</keyword>
<dbReference type="GO" id="GO:0008270">
    <property type="term" value="F:zinc ion binding"/>
    <property type="evidence" value="ECO:0007669"/>
    <property type="project" value="UniProtKB-KW"/>
</dbReference>
<dbReference type="EMBL" id="BKCJ010043076">
    <property type="protein sequence ID" value="GEW04326.1"/>
    <property type="molecule type" value="Genomic_DNA"/>
</dbReference>
<sequence length="1213" mass="138402">MARERNHMYKYPPLHHGEGVQAVAATDDSLAISEHAIVETPMNMSPENKAHFQAEKEAIHLILTGIGDEIYSTVDACQTAQEIWKAIKRLQQGESLNIQDVKTNLFWEFGKFTSHDGETMESYYTRFYKPEWSRFVTIVKQQHKLDEVSYHKLFDILKQYQKEVNELRAERLARNANPLALVATTQANQDPYDPEQAQRDKDIKKNLALISKYFKNIYKPTNNIVRTSSNSRNKNVDTTLRYKNGNHSRQFGNQRMVNVAGARENIGSLVVQQSRIQCFNCKKFGHFAKECRKPKRVKDSAYHKEKMLLCKQAEQSVQNDTGYNVFSNDLQHSEQSESVSNTCLVETDDSNIIHDSPDMCDDDIQNDQNDVKSDAERVTLANLIANLKLDVDENKKIQKKLKKANTTLAQELKECKTILAETSKTPGSLIVSGIVKNDTVWNKQASNVFRKERKQYIKIQDLKAQLQDKNIAISELKKLTEKGKGKSLYTKFDKPSVVRQPNAQRIPKPSVLGKPTPFSNSLERRYFSKTKSVPKTNVLEGLSKPVTAQTLPQTARQAVSNTNVLKPGIYQIDNRTTQTRAPQLPLNVRNTNPHVSTSIGVNHKTNVSRPQHRSNQLKDKVVPNNSQFKSKTSNVNTVCATCEKCLVDSDHFACVTKMLNDVNARTKNPKIVPISTRKPKGHAKKSVATTHKKKVALKSTNQKPHSYFRMLYKKTNKMKEKGDLCILVGYSNQSKGYRVYNKRTRMIVESIHIRFDEIKEMSKTFVANDTSGLVPQQQKASDYDNFDPVPQLQDVSSLADAHVPSQQELDLLFGPLYDEFFNAGSNLKDTQPTTNIQPTSAPSTPTYVHAEENNDNQAEKEHLPNDEFTNPLCAPTQEVVESSSHNIGNSNVPTFNQPQVSEYRWTKDHPLEQVHGNPSRPVQTRRQLATDHEMCMFVLTVSTTKPKNIKEEMDYSAWIEAIQEELHQFDILQVWELVDKPFGKSVIRINWLWKNKKDEDQTVIRNKVRLVANGYAQEEAHKSFPIYQMDVKTAFFNGPLKEEAYVAQPDEFVNPDHLEKVYRLRKALYVLKQAPRVWYDELLKFLTSKGFTKDADHAGCIDTRKSTYGGIQFLGDKLVSWMSKKQVCSAMSSAEAKYVTLYASCAQVMWMRTQLQDYGLHYNKIPLYCDSQSAIAISCNLVQHSRNKHIHTRLIGMRCLTPVELEVLRKESA</sequence>
<dbReference type="PANTHER" id="PTHR11439:SF509">
    <property type="entry name" value="RNA-DIRECTED DNA POLYMERASE"/>
    <property type="match status" value="1"/>
</dbReference>
<dbReference type="InterPro" id="IPR043502">
    <property type="entry name" value="DNA/RNA_pol_sf"/>
</dbReference>
<reference evidence="5" key="1">
    <citation type="journal article" date="2019" name="Sci. Rep.">
        <title>Draft genome of Tanacetum cinerariifolium, the natural source of mosquito coil.</title>
        <authorList>
            <person name="Yamashiro T."/>
            <person name="Shiraishi A."/>
            <person name="Satake H."/>
            <person name="Nakayama K."/>
        </authorList>
    </citation>
    <scope>NUCLEOTIDE SEQUENCE</scope>
</reference>
<dbReference type="SMART" id="SM00343">
    <property type="entry name" value="ZnF_C2HC"/>
    <property type="match status" value="1"/>
</dbReference>
<protein>
    <recommendedName>
        <fullName evidence="4">CCHC-type domain-containing protein</fullName>
    </recommendedName>
</protein>
<keyword evidence="1" id="KW-0479">Metal-binding</keyword>
<dbReference type="PROSITE" id="PS50158">
    <property type="entry name" value="ZF_CCHC"/>
    <property type="match status" value="1"/>
</dbReference>
<evidence type="ECO:0000313" key="5">
    <source>
        <dbReference type="EMBL" id="GEW04326.1"/>
    </source>
</evidence>
<keyword evidence="1" id="KW-0863">Zinc-finger</keyword>